<organism evidence="2 3">
    <name type="scientific">Pontoporia blainvillei</name>
    <name type="common">Franciscana</name>
    <name type="synonym">Delphinus blainvillei</name>
    <dbReference type="NCBI Taxonomy" id="48723"/>
    <lineage>
        <taxon>Eukaryota</taxon>
        <taxon>Metazoa</taxon>
        <taxon>Chordata</taxon>
        <taxon>Craniata</taxon>
        <taxon>Vertebrata</taxon>
        <taxon>Euteleostomi</taxon>
        <taxon>Mammalia</taxon>
        <taxon>Eutheria</taxon>
        <taxon>Laurasiatheria</taxon>
        <taxon>Artiodactyla</taxon>
        <taxon>Whippomorpha</taxon>
        <taxon>Cetacea</taxon>
        <taxon>Odontoceti</taxon>
        <taxon>Pontoporiidae</taxon>
        <taxon>Pontoporia</taxon>
    </lineage>
</organism>
<keyword evidence="2" id="KW-0378">Hydrolase</keyword>
<dbReference type="EMBL" id="PGGH01175333">
    <property type="protein sequence ID" value="NIG60326.1"/>
    <property type="molecule type" value="Genomic_DNA"/>
</dbReference>
<sequence length="281" mass="30912">MRLVACVQLHQGQDTEVDGAACVGLVRPQASIPCIIADCTYRWHVSAWMQVSAAAGAGACGRQHLEPTGIIDMRGPARADCAVAIGRPLGEVVTLRVLDSSLNCSAGEMLLLWGRLTWRKMCRKLPGMTFSSKANTLVVRQRLVQPRGGVLLRYSSQPAPEAFHRGCDMQLFGPRGEIVSPSLSPDGRNMGGCRIFIDVAPQARIAIRALAVDMGTRTEENDSSYILIRDIHSLRTTTFRGQQTLYWESEGSQAEMEFSQGFLEAHTSLRGQYWTLQARAY</sequence>
<dbReference type="Proteomes" id="UP001165941">
    <property type="component" value="Unassembled WGS sequence"/>
</dbReference>
<keyword evidence="2" id="KW-0482">Metalloprotease</keyword>
<gene>
    <name evidence="2" type="ORF">BU61_7976</name>
</gene>
<keyword evidence="3" id="KW-1185">Reference proteome</keyword>
<evidence type="ECO:0000313" key="3">
    <source>
        <dbReference type="Proteomes" id="UP001165941"/>
    </source>
</evidence>
<name>A0ABX0SAE5_PONBL</name>
<comment type="caution">
    <text evidence="2">The sequence shown here is derived from an EMBL/GenBank/DDBJ whole genome shotgun (WGS) entry which is preliminary data.</text>
</comment>
<protein>
    <submittedName>
        <fullName evidence="2">A disintegrin and metalloproteinase with thrombospondin motifs 13</fullName>
    </submittedName>
</protein>
<reference evidence="2" key="1">
    <citation type="submission" date="2018-05" db="EMBL/GenBank/DDBJ databases">
        <authorList>
            <person name="Pedro S.L.S."/>
            <person name="Freitas R.C."/>
            <person name="Barreto A.S."/>
            <person name="Lima A.O.S."/>
        </authorList>
    </citation>
    <scope>NUCLEOTIDE SEQUENCE</scope>
    <source>
        <strain evidence="2">BP203</strain>
        <tissue evidence="2">Muscle</tissue>
    </source>
</reference>
<accession>A0ABX0SAE5</accession>
<keyword evidence="1" id="KW-1015">Disulfide bond</keyword>
<dbReference type="InterPro" id="IPR035914">
    <property type="entry name" value="Sperma_CUB_dom_sf"/>
</dbReference>
<evidence type="ECO:0000313" key="2">
    <source>
        <dbReference type="EMBL" id="NIG60326.1"/>
    </source>
</evidence>
<dbReference type="GO" id="GO:0008237">
    <property type="term" value="F:metallopeptidase activity"/>
    <property type="evidence" value="ECO:0007669"/>
    <property type="project" value="UniProtKB-KW"/>
</dbReference>
<proteinExistence type="predicted"/>
<keyword evidence="2" id="KW-0645">Protease</keyword>
<evidence type="ECO:0000256" key="1">
    <source>
        <dbReference type="ARBA" id="ARBA00023157"/>
    </source>
</evidence>
<dbReference type="SUPFAM" id="SSF49854">
    <property type="entry name" value="Spermadhesin, CUB domain"/>
    <property type="match status" value="2"/>
</dbReference>